<keyword evidence="9" id="KW-1185">Reference proteome</keyword>
<feature type="transmembrane region" description="Helical" evidence="6">
    <location>
        <begin position="12"/>
        <end position="42"/>
    </location>
</feature>
<dbReference type="EMBL" id="JBHSMH010000041">
    <property type="protein sequence ID" value="MFC5469674.1"/>
    <property type="molecule type" value="Genomic_DNA"/>
</dbReference>
<feature type="transmembrane region" description="Helical" evidence="6">
    <location>
        <begin position="62"/>
        <end position="82"/>
    </location>
</feature>
<dbReference type="InterPro" id="IPR051401">
    <property type="entry name" value="GtrA_CellWall_Glycosyl"/>
</dbReference>
<dbReference type="InterPro" id="IPR007267">
    <property type="entry name" value="GtrA_DPMS_TM"/>
</dbReference>
<evidence type="ECO:0000256" key="3">
    <source>
        <dbReference type="ARBA" id="ARBA00022692"/>
    </source>
</evidence>
<evidence type="ECO:0000256" key="1">
    <source>
        <dbReference type="ARBA" id="ARBA00004141"/>
    </source>
</evidence>
<evidence type="ECO:0000313" key="9">
    <source>
        <dbReference type="Proteomes" id="UP001596105"/>
    </source>
</evidence>
<proteinExistence type="inferred from homology"/>
<evidence type="ECO:0000256" key="5">
    <source>
        <dbReference type="ARBA" id="ARBA00023136"/>
    </source>
</evidence>
<evidence type="ECO:0000256" key="4">
    <source>
        <dbReference type="ARBA" id="ARBA00022989"/>
    </source>
</evidence>
<sequence length="113" mass="12788">MLVGAINTGVTYAIYLLLLLFAPYLLAYSIAYLLGIIISYVLNSKLVFKESLAWSKFLKFPLIYVIQYLLNTVLLLLSVDILNINEKLALVLSIMLTTPITYLLSKRVIQSQK</sequence>
<keyword evidence="3 6" id="KW-0812">Transmembrane</keyword>
<organism evidence="8 9">
    <name type="scientific">Cohnella suwonensis</name>
    <dbReference type="NCBI Taxonomy" id="696072"/>
    <lineage>
        <taxon>Bacteria</taxon>
        <taxon>Bacillati</taxon>
        <taxon>Bacillota</taxon>
        <taxon>Bacilli</taxon>
        <taxon>Bacillales</taxon>
        <taxon>Paenibacillaceae</taxon>
        <taxon>Cohnella</taxon>
    </lineage>
</organism>
<dbReference type="Proteomes" id="UP001596105">
    <property type="component" value="Unassembled WGS sequence"/>
</dbReference>
<dbReference type="PANTHER" id="PTHR38459">
    <property type="entry name" value="PROPHAGE BACTOPRENOL-LINKED GLUCOSE TRANSLOCASE HOMOLOG"/>
    <property type="match status" value="1"/>
</dbReference>
<feature type="transmembrane region" description="Helical" evidence="6">
    <location>
        <begin position="88"/>
        <end position="105"/>
    </location>
</feature>
<comment type="caution">
    <text evidence="8">The sequence shown here is derived from an EMBL/GenBank/DDBJ whole genome shotgun (WGS) entry which is preliminary data.</text>
</comment>
<gene>
    <name evidence="8" type="ORF">ACFPPD_13145</name>
</gene>
<feature type="domain" description="GtrA/DPMS transmembrane" evidence="7">
    <location>
        <begin position="2"/>
        <end position="109"/>
    </location>
</feature>
<protein>
    <submittedName>
        <fullName evidence="8">GtrA family protein</fullName>
    </submittedName>
</protein>
<dbReference type="Pfam" id="PF04138">
    <property type="entry name" value="GtrA_DPMS_TM"/>
    <property type="match status" value="1"/>
</dbReference>
<dbReference type="PANTHER" id="PTHR38459:SF1">
    <property type="entry name" value="PROPHAGE BACTOPRENOL-LINKED GLUCOSE TRANSLOCASE HOMOLOG"/>
    <property type="match status" value="1"/>
</dbReference>
<accession>A0ABW0LV68</accession>
<dbReference type="RefSeq" id="WP_378082479.1">
    <property type="nucleotide sequence ID" value="NZ_JBHSMH010000041.1"/>
</dbReference>
<evidence type="ECO:0000313" key="8">
    <source>
        <dbReference type="EMBL" id="MFC5469674.1"/>
    </source>
</evidence>
<evidence type="ECO:0000256" key="6">
    <source>
        <dbReference type="SAM" id="Phobius"/>
    </source>
</evidence>
<evidence type="ECO:0000256" key="2">
    <source>
        <dbReference type="ARBA" id="ARBA00009399"/>
    </source>
</evidence>
<name>A0ABW0LV68_9BACL</name>
<reference evidence="9" key="1">
    <citation type="journal article" date="2019" name="Int. J. Syst. Evol. Microbiol.">
        <title>The Global Catalogue of Microorganisms (GCM) 10K type strain sequencing project: providing services to taxonomists for standard genome sequencing and annotation.</title>
        <authorList>
            <consortium name="The Broad Institute Genomics Platform"/>
            <consortium name="The Broad Institute Genome Sequencing Center for Infectious Disease"/>
            <person name="Wu L."/>
            <person name="Ma J."/>
        </authorList>
    </citation>
    <scope>NUCLEOTIDE SEQUENCE [LARGE SCALE GENOMIC DNA]</scope>
    <source>
        <strain evidence="9">CCUG 57113</strain>
    </source>
</reference>
<comment type="subcellular location">
    <subcellularLocation>
        <location evidence="1">Membrane</location>
        <topology evidence="1">Multi-pass membrane protein</topology>
    </subcellularLocation>
</comment>
<keyword evidence="4 6" id="KW-1133">Transmembrane helix</keyword>
<evidence type="ECO:0000259" key="7">
    <source>
        <dbReference type="Pfam" id="PF04138"/>
    </source>
</evidence>
<keyword evidence="5 6" id="KW-0472">Membrane</keyword>
<comment type="similarity">
    <text evidence="2">Belongs to the GtrA family.</text>
</comment>